<dbReference type="EMBL" id="CP159218">
    <property type="protein sequence ID" value="XCG62848.1"/>
    <property type="molecule type" value="Genomic_DNA"/>
</dbReference>
<reference evidence="2" key="1">
    <citation type="submission" date="2024-05" db="EMBL/GenBank/DDBJ databases">
        <authorList>
            <person name="Cai S.Y."/>
            <person name="Jin L.M."/>
            <person name="Li H.R."/>
        </authorList>
    </citation>
    <scope>NUCLEOTIDE SEQUENCE</scope>
    <source>
        <strain evidence="2">A5-74</strain>
    </source>
</reference>
<feature type="domain" description="Restriction endonuclease type II-like" evidence="1">
    <location>
        <begin position="199"/>
        <end position="281"/>
    </location>
</feature>
<dbReference type="RefSeq" id="WP_353648463.1">
    <property type="nucleotide sequence ID" value="NZ_CP159218.1"/>
</dbReference>
<organism evidence="2">
    <name type="scientific">Nakamurella sp. A5-74</name>
    <dbReference type="NCBI Taxonomy" id="3158264"/>
    <lineage>
        <taxon>Bacteria</taxon>
        <taxon>Bacillati</taxon>
        <taxon>Actinomycetota</taxon>
        <taxon>Actinomycetes</taxon>
        <taxon>Nakamurellales</taxon>
        <taxon>Nakamurellaceae</taxon>
        <taxon>Nakamurella</taxon>
    </lineage>
</organism>
<accession>A0AAU8DLH8</accession>
<dbReference type="AlphaFoldDB" id="A0AAU8DLH8"/>
<protein>
    <submittedName>
        <fullName evidence="2">DUF559 domain-containing protein</fullName>
    </submittedName>
</protein>
<proteinExistence type="predicted"/>
<sequence length="284" mass="31821">MRPADFLTANGPIIARRDHPEHTAAIGWALRTGQLVRTLPGVLLVPEIADDLRWRMAAVAAWDSDAVIVGEAAAEVSFWPELRVTEIEVAARSATRSPGYRFSRRSLPTDLIDDSRRVRLAVPALAALDTVGTQGTDAIDRALRSRRVSLDDLWAALRATPHRAGNREKCRALVRSRHKPWSHAERLAHQLLDAAGIRSGWKANHKVWVQGQLYRIDIAFRGQLLAVEIDGRLHEDDPDIFETDRTRQNALIRAGWRVLRFTMAMLTNSPTYFIAEIRAALAAR</sequence>
<dbReference type="SUPFAM" id="SSF52980">
    <property type="entry name" value="Restriction endonuclease-like"/>
    <property type="match status" value="1"/>
</dbReference>
<dbReference type="InterPro" id="IPR049468">
    <property type="entry name" value="Restrct_endonuc-II-like_dom"/>
</dbReference>
<dbReference type="Pfam" id="PF18741">
    <property type="entry name" value="MTES_1575"/>
    <property type="match status" value="1"/>
</dbReference>
<evidence type="ECO:0000313" key="2">
    <source>
        <dbReference type="EMBL" id="XCG62848.1"/>
    </source>
</evidence>
<gene>
    <name evidence="2" type="ORF">ABLG96_16730</name>
</gene>
<name>A0AAU8DLH8_9ACTN</name>
<dbReference type="InterPro" id="IPR011335">
    <property type="entry name" value="Restrct_endonuc-II-like"/>
</dbReference>
<evidence type="ECO:0000259" key="1">
    <source>
        <dbReference type="Pfam" id="PF18741"/>
    </source>
</evidence>
<dbReference type="Gene3D" id="3.40.960.10">
    <property type="entry name" value="VSR Endonuclease"/>
    <property type="match status" value="1"/>
</dbReference>